<keyword evidence="3 7" id="KW-0808">Transferase</keyword>
<keyword evidence="2 7" id="KW-0489">Methyltransferase</keyword>
<gene>
    <name evidence="9" type="ordered locus">SAR116_1359</name>
</gene>
<dbReference type="InterPro" id="IPR001525">
    <property type="entry name" value="C5_MeTfrase"/>
</dbReference>
<evidence type="ECO:0000256" key="7">
    <source>
        <dbReference type="PROSITE-ProRule" id="PRU01016"/>
    </source>
</evidence>
<dbReference type="AlphaFoldDB" id="D5BTK5"/>
<name>D5BTK5_PUNMI</name>
<evidence type="ECO:0000256" key="3">
    <source>
        <dbReference type="ARBA" id="ARBA00022679"/>
    </source>
</evidence>
<dbReference type="KEGG" id="apb:SAR116_1359"/>
<dbReference type="PANTHER" id="PTHR10629">
    <property type="entry name" value="CYTOSINE-SPECIFIC METHYLTRANSFERASE"/>
    <property type="match status" value="1"/>
</dbReference>
<comment type="catalytic activity">
    <reaction evidence="6">
        <text>a 2'-deoxycytidine in DNA + S-adenosyl-L-methionine = a 5-methyl-2'-deoxycytidine in DNA + S-adenosyl-L-homocysteine + H(+)</text>
        <dbReference type="Rhea" id="RHEA:13681"/>
        <dbReference type="Rhea" id="RHEA-COMP:11369"/>
        <dbReference type="Rhea" id="RHEA-COMP:11370"/>
        <dbReference type="ChEBI" id="CHEBI:15378"/>
        <dbReference type="ChEBI" id="CHEBI:57856"/>
        <dbReference type="ChEBI" id="CHEBI:59789"/>
        <dbReference type="ChEBI" id="CHEBI:85452"/>
        <dbReference type="ChEBI" id="CHEBI:85454"/>
        <dbReference type="EC" id="2.1.1.37"/>
    </reaction>
</comment>
<evidence type="ECO:0000313" key="10">
    <source>
        <dbReference type="Proteomes" id="UP000007460"/>
    </source>
</evidence>
<dbReference type="eggNOG" id="COG0270">
    <property type="taxonomic scope" value="Bacteria"/>
</dbReference>
<dbReference type="PROSITE" id="PS51679">
    <property type="entry name" value="SAM_MT_C5"/>
    <property type="match status" value="1"/>
</dbReference>
<dbReference type="STRING" id="488538.SAR116_1359"/>
<dbReference type="GO" id="GO:0003677">
    <property type="term" value="F:DNA binding"/>
    <property type="evidence" value="ECO:0007669"/>
    <property type="project" value="TreeGrafter"/>
</dbReference>
<dbReference type="PANTHER" id="PTHR10629:SF52">
    <property type="entry name" value="DNA (CYTOSINE-5)-METHYLTRANSFERASE 1"/>
    <property type="match status" value="1"/>
</dbReference>
<evidence type="ECO:0000256" key="8">
    <source>
        <dbReference type="RuleBase" id="RU000416"/>
    </source>
</evidence>
<comment type="similarity">
    <text evidence="7 8">Belongs to the class I-like SAM-binding methyltransferase superfamily. C5-methyltransferase family.</text>
</comment>
<reference evidence="9 10" key="1">
    <citation type="journal article" date="2010" name="J. Bacteriol.">
        <title>Complete genome sequence of "Candidatus Puniceispirillum marinum" IMCC1322, a representative of the SAR116 clade in the Alphaproteobacteria.</title>
        <authorList>
            <person name="Oh H.M."/>
            <person name="Kwon K.K."/>
            <person name="Kang I."/>
            <person name="Kang S.G."/>
            <person name="Lee J.H."/>
            <person name="Kim S.J."/>
            <person name="Cho J.C."/>
        </authorList>
    </citation>
    <scope>NUCLEOTIDE SEQUENCE [LARGE SCALE GENOMIC DNA]</scope>
    <source>
        <strain evidence="9 10">IMCC1322</strain>
    </source>
</reference>
<protein>
    <recommendedName>
        <fullName evidence="1">DNA (cytosine-5-)-methyltransferase</fullName>
        <ecNumber evidence="1">2.1.1.37</ecNumber>
    </recommendedName>
</protein>
<dbReference type="Proteomes" id="UP000007460">
    <property type="component" value="Chromosome"/>
</dbReference>
<dbReference type="GO" id="GO:0003886">
    <property type="term" value="F:DNA (cytosine-5-)-methyltransferase activity"/>
    <property type="evidence" value="ECO:0007669"/>
    <property type="project" value="UniProtKB-EC"/>
</dbReference>
<proteinExistence type="inferred from homology"/>
<dbReference type="EMBL" id="CP001751">
    <property type="protein sequence ID" value="ADE39602.1"/>
    <property type="molecule type" value="Genomic_DNA"/>
</dbReference>
<dbReference type="NCBIfam" id="TIGR00675">
    <property type="entry name" value="dcm"/>
    <property type="match status" value="1"/>
</dbReference>
<dbReference type="GO" id="GO:0044027">
    <property type="term" value="P:negative regulation of gene expression via chromosomal CpG island methylation"/>
    <property type="evidence" value="ECO:0007669"/>
    <property type="project" value="TreeGrafter"/>
</dbReference>
<dbReference type="OrthoDB" id="9813719at2"/>
<dbReference type="SUPFAM" id="SSF53335">
    <property type="entry name" value="S-adenosyl-L-methionine-dependent methyltransferases"/>
    <property type="match status" value="1"/>
</dbReference>
<accession>D5BTK5</accession>
<dbReference type="HOGENOM" id="CLU_006958_2_2_5"/>
<evidence type="ECO:0000256" key="1">
    <source>
        <dbReference type="ARBA" id="ARBA00011975"/>
    </source>
</evidence>
<evidence type="ECO:0000256" key="4">
    <source>
        <dbReference type="ARBA" id="ARBA00022691"/>
    </source>
</evidence>
<dbReference type="RefSeq" id="WP_013046229.1">
    <property type="nucleotide sequence ID" value="NC_014010.1"/>
</dbReference>
<dbReference type="Gene3D" id="3.40.50.150">
    <property type="entry name" value="Vaccinia Virus protein VP39"/>
    <property type="match status" value="1"/>
</dbReference>
<dbReference type="GO" id="GO:0009307">
    <property type="term" value="P:DNA restriction-modification system"/>
    <property type="evidence" value="ECO:0007669"/>
    <property type="project" value="UniProtKB-KW"/>
</dbReference>
<keyword evidence="5" id="KW-0680">Restriction system</keyword>
<dbReference type="REBASE" id="25070">
    <property type="entry name" value="M.Pma1322ORF1359P"/>
</dbReference>
<feature type="active site" evidence="7">
    <location>
        <position position="113"/>
    </location>
</feature>
<dbReference type="GO" id="GO:0032259">
    <property type="term" value="P:methylation"/>
    <property type="evidence" value="ECO:0007669"/>
    <property type="project" value="UniProtKB-KW"/>
</dbReference>
<dbReference type="InterPro" id="IPR050390">
    <property type="entry name" value="C5-Methyltransferase"/>
</dbReference>
<keyword evidence="10" id="KW-1185">Reference proteome</keyword>
<dbReference type="Gene3D" id="3.90.120.10">
    <property type="entry name" value="DNA Methylase, subunit A, domain 2"/>
    <property type="match status" value="1"/>
</dbReference>
<keyword evidence="4 7" id="KW-0949">S-adenosyl-L-methionine</keyword>
<evidence type="ECO:0000256" key="5">
    <source>
        <dbReference type="ARBA" id="ARBA00022747"/>
    </source>
</evidence>
<organism evidence="9 10">
    <name type="scientific">Puniceispirillum marinum (strain IMCC1322)</name>
    <dbReference type="NCBI Taxonomy" id="488538"/>
    <lineage>
        <taxon>Bacteria</taxon>
        <taxon>Pseudomonadati</taxon>
        <taxon>Pseudomonadota</taxon>
        <taxon>Alphaproteobacteria</taxon>
        <taxon>Candidatus Puniceispirillales</taxon>
        <taxon>Candidatus Puniceispirillaceae</taxon>
        <taxon>Candidatus Puniceispirillum</taxon>
    </lineage>
</organism>
<dbReference type="Pfam" id="PF00145">
    <property type="entry name" value="DNA_methylase"/>
    <property type="match status" value="1"/>
</dbReference>
<dbReference type="EC" id="2.1.1.37" evidence="1"/>
<sequence length="393" mass="44257">MVGRFAMNNRFTTYTMDDVSRQSSKELFTVVSTFAGGGGSSTGYKLAGGKVLAANEFVPEAVETYKQNYPDTIVDSSDIRKITGSKKEGVLSWFRSFGVEQGELDILDGSPPCATFSKAIGKREEDREKHLAKNKKYSEVEQDRIGMLIHDYVYLANCARPKICILENVPEIGSSTVFHDALKRLRGAGYFVEFKRLKAHHYGVPQRRERMFVIGVRKDICEKIGIKEEVEIKKLFPIGSSYAPSVSDALSTLELDERDKQEIALIRQSIRKTASYEIIRAIPKNPARPSRLHEHYKGFKNFYFNTYRCAWGEPAPTITQSGNQLGGRGGICHPEEDRTYTIRELKRLSALPDDFKLTGTFNQQAERIGRMVPPLMTTAIAASVYENVLRVSQ</sequence>
<dbReference type="PRINTS" id="PR00105">
    <property type="entry name" value="C5METTRFRASE"/>
</dbReference>
<evidence type="ECO:0000313" key="9">
    <source>
        <dbReference type="EMBL" id="ADE39602.1"/>
    </source>
</evidence>
<evidence type="ECO:0000256" key="2">
    <source>
        <dbReference type="ARBA" id="ARBA00022603"/>
    </source>
</evidence>
<dbReference type="InterPro" id="IPR029063">
    <property type="entry name" value="SAM-dependent_MTases_sf"/>
</dbReference>
<evidence type="ECO:0000256" key="6">
    <source>
        <dbReference type="ARBA" id="ARBA00047422"/>
    </source>
</evidence>